<sequence length="165" mass="18156">MGHAYLDSLCSHETRRYPDCTLQETQALIVRSTTLPYVEGTWTNPREQLVQNKINTGNYYNNGPHLHRDLFIDNDEGSGVDNDESSGSGWGAGPGPDDEDARGGGSGDGPDIPEDDEDYEPTVNHQTTQKPGTERKFDSDYIDFSETPESPQTPETPVVPETPVT</sequence>
<reference evidence="1 2" key="1">
    <citation type="journal article" date="2021" name="Front. Genet.">
        <title>Chromosome-Level Genome Assembly Reveals Significant Gene Expansion in the Toll and IMD Signaling Pathways of Dendrolimus kikuchii.</title>
        <authorList>
            <person name="Zhou J."/>
            <person name="Wu P."/>
            <person name="Xiong Z."/>
            <person name="Liu N."/>
            <person name="Zhao N."/>
            <person name="Ji M."/>
            <person name="Qiu Y."/>
            <person name="Yang B."/>
        </authorList>
    </citation>
    <scope>NUCLEOTIDE SEQUENCE [LARGE SCALE GENOMIC DNA]</scope>
    <source>
        <strain evidence="1">Ann1</strain>
    </source>
</reference>
<evidence type="ECO:0000313" key="2">
    <source>
        <dbReference type="Proteomes" id="UP000824533"/>
    </source>
</evidence>
<dbReference type="EMBL" id="CM034389">
    <property type="protein sequence ID" value="KAJ0182746.1"/>
    <property type="molecule type" value="Genomic_DNA"/>
</dbReference>
<name>A0ACC1DH97_9NEOP</name>
<evidence type="ECO:0000313" key="1">
    <source>
        <dbReference type="EMBL" id="KAJ0182746.1"/>
    </source>
</evidence>
<proteinExistence type="predicted"/>
<gene>
    <name evidence="1" type="ORF">K1T71_002115</name>
</gene>
<dbReference type="Proteomes" id="UP000824533">
    <property type="component" value="Linkage Group LG03"/>
</dbReference>
<protein>
    <submittedName>
        <fullName evidence="1">Uncharacterized protein</fullName>
    </submittedName>
</protein>
<organism evidence="1 2">
    <name type="scientific">Dendrolimus kikuchii</name>
    <dbReference type="NCBI Taxonomy" id="765133"/>
    <lineage>
        <taxon>Eukaryota</taxon>
        <taxon>Metazoa</taxon>
        <taxon>Ecdysozoa</taxon>
        <taxon>Arthropoda</taxon>
        <taxon>Hexapoda</taxon>
        <taxon>Insecta</taxon>
        <taxon>Pterygota</taxon>
        <taxon>Neoptera</taxon>
        <taxon>Endopterygota</taxon>
        <taxon>Lepidoptera</taxon>
        <taxon>Glossata</taxon>
        <taxon>Ditrysia</taxon>
        <taxon>Bombycoidea</taxon>
        <taxon>Lasiocampidae</taxon>
        <taxon>Dendrolimus</taxon>
    </lineage>
</organism>
<accession>A0ACC1DH97</accession>
<feature type="non-terminal residue" evidence="1">
    <location>
        <position position="165"/>
    </location>
</feature>
<comment type="caution">
    <text evidence="1">The sequence shown here is derived from an EMBL/GenBank/DDBJ whole genome shotgun (WGS) entry which is preliminary data.</text>
</comment>
<keyword evidence="2" id="KW-1185">Reference proteome</keyword>